<evidence type="ECO:0000313" key="5">
    <source>
        <dbReference type="Proteomes" id="UP000318717"/>
    </source>
</evidence>
<feature type="domain" description="Protein YjdM N-terminal" evidence="3">
    <location>
        <begin position="2"/>
        <end position="31"/>
    </location>
</feature>
<dbReference type="EMBL" id="BJLF01000033">
    <property type="protein sequence ID" value="GEA52976.1"/>
    <property type="molecule type" value="Genomic_DNA"/>
</dbReference>
<comment type="similarity">
    <text evidence="1">Belongs to the YjdM family.</text>
</comment>
<organism evidence="4 5">
    <name type="scientific">Vibrio inusitatus NBRC 102082</name>
    <dbReference type="NCBI Taxonomy" id="1219070"/>
    <lineage>
        <taxon>Bacteria</taxon>
        <taxon>Pseudomonadati</taxon>
        <taxon>Pseudomonadota</taxon>
        <taxon>Gammaproteobacteria</taxon>
        <taxon>Vibrionales</taxon>
        <taxon>Vibrionaceae</taxon>
        <taxon>Vibrio</taxon>
    </lineage>
</organism>
<dbReference type="Proteomes" id="UP000318717">
    <property type="component" value="Unassembled WGS sequence"/>
</dbReference>
<dbReference type="Pfam" id="PF08274">
    <property type="entry name" value="Zn_Ribbon_YjdM"/>
    <property type="match status" value="1"/>
</dbReference>
<accession>A0A4Y3I0M3</accession>
<dbReference type="SUPFAM" id="SSF82057">
    <property type="entry name" value="Prokaryotic SH3-related domain"/>
    <property type="match status" value="1"/>
</dbReference>
<sequence>MSLPPCPNCSSEYVYKDQSNLVCPECAYEWNPTQDAIEAEASAVRDVNGNKLEQGDKVTIIKDLKVKGSSSVVKIGAKGVIKRVTVAKDHQLDCKIEGWGEILITAKYVKKASAI</sequence>
<keyword evidence="5" id="KW-1185">Reference proteome</keyword>
<proteinExistence type="inferred from homology"/>
<evidence type="ECO:0000313" key="4">
    <source>
        <dbReference type="EMBL" id="GEA52976.1"/>
    </source>
</evidence>
<dbReference type="OrthoDB" id="9810131at2"/>
<reference evidence="4 5" key="1">
    <citation type="submission" date="2019-06" db="EMBL/GenBank/DDBJ databases">
        <title>Whole genome shotgun sequence of Vibrio inusitatus NBRC 102082.</title>
        <authorList>
            <person name="Hosoyama A."/>
            <person name="Uohara A."/>
            <person name="Ohji S."/>
            <person name="Ichikawa N."/>
        </authorList>
    </citation>
    <scope>NUCLEOTIDE SEQUENCE [LARGE SCALE GENOMIC DNA]</scope>
    <source>
        <strain evidence="4 5">NBRC 102082</strain>
    </source>
</reference>
<dbReference type="InterPro" id="IPR004624">
    <property type="entry name" value="YjdM"/>
</dbReference>
<name>A0A4Y3I0M3_9VIBR</name>
<protein>
    <submittedName>
        <fullName evidence="4">Alkylphosphonate utilization protein</fullName>
    </submittedName>
</protein>
<dbReference type="InterPro" id="IPR013988">
    <property type="entry name" value="YjdM_C"/>
</dbReference>
<dbReference type="RefSeq" id="WP_141347371.1">
    <property type="nucleotide sequence ID" value="NZ_BJLF01000033.1"/>
</dbReference>
<dbReference type="SUPFAM" id="SSF57783">
    <property type="entry name" value="Zinc beta-ribbon"/>
    <property type="match status" value="1"/>
</dbReference>
<dbReference type="AlphaFoldDB" id="A0A4Y3I0M3"/>
<dbReference type="PANTHER" id="PTHR30305">
    <property type="entry name" value="PROTEIN YJDM-RELATED"/>
    <property type="match status" value="1"/>
</dbReference>
<gene>
    <name evidence="4" type="primary">phnA</name>
    <name evidence="4" type="ORF">VIN01S_37800</name>
</gene>
<dbReference type="Pfam" id="PF03831">
    <property type="entry name" value="YjdM"/>
    <property type="match status" value="1"/>
</dbReference>
<feature type="domain" description="Protein YjdM C-terminal" evidence="2">
    <location>
        <begin position="44"/>
        <end position="112"/>
    </location>
</feature>
<evidence type="ECO:0000259" key="2">
    <source>
        <dbReference type="Pfam" id="PF03831"/>
    </source>
</evidence>
<dbReference type="InterPro" id="IPR013987">
    <property type="entry name" value="YjdM_N"/>
</dbReference>
<dbReference type="NCBIfam" id="TIGR00686">
    <property type="entry name" value="phnA"/>
    <property type="match status" value="1"/>
</dbReference>
<dbReference type="Gene3D" id="2.20.25.10">
    <property type="match status" value="1"/>
</dbReference>
<comment type="caution">
    <text evidence="4">The sequence shown here is derived from an EMBL/GenBank/DDBJ whole genome shotgun (WGS) entry which is preliminary data.</text>
</comment>
<evidence type="ECO:0000256" key="1">
    <source>
        <dbReference type="ARBA" id="ARBA00009248"/>
    </source>
</evidence>
<evidence type="ECO:0000259" key="3">
    <source>
        <dbReference type="Pfam" id="PF08274"/>
    </source>
</evidence>
<dbReference type="Gene3D" id="2.30.30.40">
    <property type="entry name" value="SH3 Domains"/>
    <property type="match status" value="1"/>
</dbReference>
<dbReference type="PANTHER" id="PTHR30305:SF3">
    <property type="entry name" value="PROTEIN YJDM"/>
    <property type="match status" value="1"/>
</dbReference>